<protein>
    <submittedName>
        <fullName evidence="3">Arginine--tRNA ligase</fullName>
    </submittedName>
</protein>
<reference evidence="3" key="1">
    <citation type="submission" date="2022-11" db="UniProtKB">
        <authorList>
            <consortium name="WormBaseParasite"/>
        </authorList>
    </citation>
    <scope>IDENTIFICATION</scope>
</reference>
<name>A0A914RJV2_PAREQ</name>
<feature type="domain" description="DUF7083" evidence="1">
    <location>
        <begin position="2"/>
        <end position="70"/>
    </location>
</feature>
<sequence>DENVTLEESFKRYEDNFNVNAQKLDDAGRVSFLLRKLDTVAYKYANYILLRQPGNLKFDEKITIFTDIFDLRYCYSTSVIAV</sequence>
<dbReference type="WBParaSite" id="PEQ_0000212201-mRNA-1">
    <property type="protein sequence ID" value="PEQ_0000212201-mRNA-1"/>
    <property type="gene ID" value="PEQ_0000212201"/>
</dbReference>
<dbReference type="InterPro" id="IPR055510">
    <property type="entry name" value="DUF7083"/>
</dbReference>
<dbReference type="AlphaFoldDB" id="A0A914RJV2"/>
<evidence type="ECO:0000259" key="1">
    <source>
        <dbReference type="Pfam" id="PF23309"/>
    </source>
</evidence>
<accession>A0A914RJV2</accession>
<keyword evidence="2" id="KW-1185">Reference proteome</keyword>
<proteinExistence type="predicted"/>
<evidence type="ECO:0000313" key="2">
    <source>
        <dbReference type="Proteomes" id="UP000887564"/>
    </source>
</evidence>
<dbReference type="Proteomes" id="UP000887564">
    <property type="component" value="Unplaced"/>
</dbReference>
<dbReference type="Pfam" id="PF23309">
    <property type="entry name" value="DUF7083"/>
    <property type="match status" value="1"/>
</dbReference>
<evidence type="ECO:0000313" key="3">
    <source>
        <dbReference type="WBParaSite" id="PEQ_0000212201-mRNA-1"/>
    </source>
</evidence>
<organism evidence="2 3">
    <name type="scientific">Parascaris equorum</name>
    <name type="common">Equine roundworm</name>
    <dbReference type="NCBI Taxonomy" id="6256"/>
    <lineage>
        <taxon>Eukaryota</taxon>
        <taxon>Metazoa</taxon>
        <taxon>Ecdysozoa</taxon>
        <taxon>Nematoda</taxon>
        <taxon>Chromadorea</taxon>
        <taxon>Rhabditida</taxon>
        <taxon>Spirurina</taxon>
        <taxon>Ascaridomorpha</taxon>
        <taxon>Ascaridoidea</taxon>
        <taxon>Ascarididae</taxon>
        <taxon>Parascaris</taxon>
    </lineage>
</organism>